<dbReference type="EMBL" id="CP045725">
    <property type="protein sequence ID" value="QGF24134.1"/>
    <property type="molecule type" value="Genomic_DNA"/>
</dbReference>
<evidence type="ECO:0000256" key="3">
    <source>
        <dbReference type="ARBA" id="ARBA00022679"/>
    </source>
</evidence>
<dbReference type="PANTHER" id="PTHR12358:SF54">
    <property type="entry name" value="SPHINGOSINE KINASE RELATED PROTEIN"/>
    <property type="match status" value="1"/>
</dbReference>
<evidence type="ECO:0000256" key="5">
    <source>
        <dbReference type="ARBA" id="ARBA00022777"/>
    </source>
</evidence>
<dbReference type="Pfam" id="PF00781">
    <property type="entry name" value="DAGK_cat"/>
    <property type="match status" value="1"/>
</dbReference>
<evidence type="ECO:0000256" key="2">
    <source>
        <dbReference type="ARBA" id="ARBA00005983"/>
    </source>
</evidence>
<dbReference type="GO" id="GO:0005524">
    <property type="term" value="F:ATP binding"/>
    <property type="evidence" value="ECO:0007669"/>
    <property type="project" value="UniProtKB-KW"/>
</dbReference>
<dbReference type="Gene3D" id="2.60.200.40">
    <property type="match status" value="1"/>
</dbReference>
<keyword evidence="11" id="KW-1185">Reference proteome</keyword>
<dbReference type="KEGG" id="rain:Rai3103_11105"/>
<dbReference type="InterPro" id="IPR001206">
    <property type="entry name" value="Diacylglycerol_kinase_cat_dom"/>
</dbReference>
<dbReference type="RefSeq" id="WP_153572663.1">
    <property type="nucleotide sequence ID" value="NZ_CP045725.1"/>
</dbReference>
<comment type="cofactor">
    <cofactor evidence="1">
        <name>Mg(2+)</name>
        <dbReference type="ChEBI" id="CHEBI:18420"/>
    </cofactor>
</comment>
<dbReference type="Gene3D" id="3.40.50.10330">
    <property type="entry name" value="Probable inorganic polyphosphate/atp-NAD kinase, domain 1"/>
    <property type="match status" value="1"/>
</dbReference>
<dbReference type="Proteomes" id="UP000386847">
    <property type="component" value="Chromosome"/>
</dbReference>
<proteinExistence type="inferred from homology"/>
<keyword evidence="4" id="KW-0547">Nucleotide-binding</keyword>
<evidence type="ECO:0000259" key="9">
    <source>
        <dbReference type="PROSITE" id="PS50146"/>
    </source>
</evidence>
<keyword evidence="8" id="KW-1208">Phospholipid metabolism</keyword>
<evidence type="ECO:0000256" key="6">
    <source>
        <dbReference type="ARBA" id="ARBA00022840"/>
    </source>
</evidence>
<keyword evidence="6" id="KW-0067">ATP-binding</keyword>
<dbReference type="SMART" id="SM00046">
    <property type="entry name" value="DAGKc"/>
    <property type="match status" value="1"/>
</dbReference>
<name>A0A5Q2FF54_9ACTN</name>
<dbReference type="SUPFAM" id="SSF111331">
    <property type="entry name" value="NAD kinase/diacylglycerol kinase-like"/>
    <property type="match status" value="1"/>
</dbReference>
<evidence type="ECO:0000256" key="8">
    <source>
        <dbReference type="ARBA" id="ARBA00023264"/>
    </source>
</evidence>
<sequence>MPTASPFPQQPGPRVGLVVNPLGRRATRAREVLTTALAAIGAPAPQVRTTTSASPGADQARRFLAEGVDLVVVAGGDGTVREVAAALVGSGVPLAVLPTGTANIVARNLRLPRRDLRRAVTVALGGAEVRLDVGQVRMRRAGARSDPGPSDVSVFLVMAGIGRDAYTVAATGVRLKRRLGWLAYFAAGIRQALQAPIPMVVDLDGRTRETRTWTVLFGNLPRVPGGITVFPQARPDDGLLETLEVPLRSPFDWLAVACTGLFRQTHRVSALVYGRTGRAHITPRGPLPVQLDGDVIPDVVDLEVEVLAGALLVRSAADPSRIGRTRRVRVLD</sequence>
<evidence type="ECO:0000256" key="7">
    <source>
        <dbReference type="ARBA" id="ARBA00023209"/>
    </source>
</evidence>
<protein>
    <recommendedName>
        <fullName evidence="9">DAGKc domain-containing protein</fullName>
    </recommendedName>
</protein>
<evidence type="ECO:0000256" key="1">
    <source>
        <dbReference type="ARBA" id="ARBA00001946"/>
    </source>
</evidence>
<accession>A0A5Q2FF54</accession>
<evidence type="ECO:0000313" key="11">
    <source>
        <dbReference type="Proteomes" id="UP000386847"/>
    </source>
</evidence>
<evidence type="ECO:0000313" key="10">
    <source>
        <dbReference type="EMBL" id="QGF24134.1"/>
    </source>
</evidence>
<dbReference type="InterPro" id="IPR016064">
    <property type="entry name" value="NAD/diacylglycerol_kinase_sf"/>
</dbReference>
<dbReference type="InterPro" id="IPR045540">
    <property type="entry name" value="YegS/DAGK_C"/>
</dbReference>
<keyword evidence="7" id="KW-0594">Phospholipid biosynthesis</keyword>
<dbReference type="AlphaFoldDB" id="A0A5Q2FF54"/>
<gene>
    <name evidence="10" type="ORF">Rai3103_11105</name>
</gene>
<keyword evidence="5" id="KW-0418">Kinase</keyword>
<dbReference type="InterPro" id="IPR050187">
    <property type="entry name" value="Lipid_Phosphate_FormReg"/>
</dbReference>
<keyword evidence="3" id="KW-0808">Transferase</keyword>
<comment type="similarity">
    <text evidence="2">Belongs to the diacylglycerol/lipid kinase family.</text>
</comment>
<feature type="domain" description="DAGKc" evidence="9">
    <location>
        <begin position="10"/>
        <end position="140"/>
    </location>
</feature>
<keyword evidence="7" id="KW-0443">Lipid metabolism</keyword>
<organism evidence="10 11">
    <name type="scientific">Raineyella fluvialis</name>
    <dbReference type="NCBI Taxonomy" id="2662261"/>
    <lineage>
        <taxon>Bacteria</taxon>
        <taxon>Bacillati</taxon>
        <taxon>Actinomycetota</taxon>
        <taxon>Actinomycetes</taxon>
        <taxon>Propionibacteriales</taxon>
        <taxon>Propionibacteriaceae</taxon>
        <taxon>Raineyella</taxon>
    </lineage>
</organism>
<dbReference type="PANTHER" id="PTHR12358">
    <property type="entry name" value="SPHINGOSINE KINASE"/>
    <property type="match status" value="1"/>
</dbReference>
<dbReference type="GO" id="GO:0016301">
    <property type="term" value="F:kinase activity"/>
    <property type="evidence" value="ECO:0007669"/>
    <property type="project" value="UniProtKB-KW"/>
</dbReference>
<reference evidence="10 11" key="1">
    <citation type="submission" date="2019-10" db="EMBL/GenBank/DDBJ databases">
        <title>Genomic analysis of Raineyella sp. CBA3103.</title>
        <authorList>
            <person name="Roh S.W."/>
        </authorList>
    </citation>
    <scope>NUCLEOTIDE SEQUENCE [LARGE SCALE GENOMIC DNA]</scope>
    <source>
        <strain evidence="10 11">CBA3103</strain>
    </source>
</reference>
<dbReference type="InterPro" id="IPR017438">
    <property type="entry name" value="ATP-NAD_kinase_N"/>
</dbReference>
<dbReference type="GO" id="GO:0008654">
    <property type="term" value="P:phospholipid biosynthetic process"/>
    <property type="evidence" value="ECO:0007669"/>
    <property type="project" value="UniProtKB-KW"/>
</dbReference>
<dbReference type="PROSITE" id="PS50146">
    <property type="entry name" value="DAGK"/>
    <property type="match status" value="1"/>
</dbReference>
<evidence type="ECO:0000256" key="4">
    <source>
        <dbReference type="ARBA" id="ARBA00022741"/>
    </source>
</evidence>
<dbReference type="Pfam" id="PF19279">
    <property type="entry name" value="YegS_C"/>
    <property type="match status" value="1"/>
</dbReference>
<keyword evidence="7" id="KW-0444">Lipid biosynthesis</keyword>